<protein>
    <submittedName>
        <fullName evidence="2">Uncharacterized protein</fullName>
    </submittedName>
</protein>
<comment type="caution">
    <text evidence="2">The sequence shown here is derived from an EMBL/GenBank/DDBJ whole genome shotgun (WGS) entry which is preliminary data.</text>
</comment>
<evidence type="ECO:0000256" key="1">
    <source>
        <dbReference type="SAM" id="MobiDB-lite"/>
    </source>
</evidence>
<dbReference type="Proteomes" id="UP001221898">
    <property type="component" value="Unassembled WGS sequence"/>
</dbReference>
<evidence type="ECO:0000313" key="2">
    <source>
        <dbReference type="EMBL" id="KAJ8387276.1"/>
    </source>
</evidence>
<reference evidence="2" key="1">
    <citation type="journal article" date="2023" name="Science">
        <title>Genome structures resolve the early diversification of teleost fishes.</title>
        <authorList>
            <person name="Parey E."/>
            <person name="Louis A."/>
            <person name="Montfort J."/>
            <person name="Bouchez O."/>
            <person name="Roques C."/>
            <person name="Iampietro C."/>
            <person name="Lluch J."/>
            <person name="Castinel A."/>
            <person name="Donnadieu C."/>
            <person name="Desvignes T."/>
            <person name="Floi Bucao C."/>
            <person name="Jouanno E."/>
            <person name="Wen M."/>
            <person name="Mejri S."/>
            <person name="Dirks R."/>
            <person name="Jansen H."/>
            <person name="Henkel C."/>
            <person name="Chen W.J."/>
            <person name="Zahm M."/>
            <person name="Cabau C."/>
            <person name="Klopp C."/>
            <person name="Thompson A.W."/>
            <person name="Robinson-Rechavi M."/>
            <person name="Braasch I."/>
            <person name="Lecointre G."/>
            <person name="Bobe J."/>
            <person name="Postlethwait J.H."/>
            <person name="Berthelot C."/>
            <person name="Roest Crollius H."/>
            <person name="Guiguen Y."/>
        </authorList>
    </citation>
    <scope>NUCLEOTIDE SEQUENCE</scope>
    <source>
        <strain evidence="2">NC1722</strain>
    </source>
</reference>
<sequence>MVSSSASGSGVVSPPSRCSSGRLPECGRRGVSVENDAVAQRGPGTPPVDVLVVAEVKTEAVKEQCAVLLASPDKRLRGGCRLRAACVRDLSRALRVAIGFQPFLSPFKVIVKRQTGPDAASTKSGAGSPLRAQPAALLSTCTDRVFREACFMQLFTDVSVPVTSGSPSCILGERAAGTAALQDHS</sequence>
<organism evidence="2 3">
    <name type="scientific">Aldrovandia affinis</name>
    <dbReference type="NCBI Taxonomy" id="143900"/>
    <lineage>
        <taxon>Eukaryota</taxon>
        <taxon>Metazoa</taxon>
        <taxon>Chordata</taxon>
        <taxon>Craniata</taxon>
        <taxon>Vertebrata</taxon>
        <taxon>Euteleostomi</taxon>
        <taxon>Actinopterygii</taxon>
        <taxon>Neopterygii</taxon>
        <taxon>Teleostei</taxon>
        <taxon>Notacanthiformes</taxon>
        <taxon>Halosauridae</taxon>
        <taxon>Aldrovandia</taxon>
    </lineage>
</organism>
<gene>
    <name evidence="2" type="ORF">AAFF_G00158990</name>
</gene>
<proteinExistence type="predicted"/>
<accession>A0AAD7RQS1</accession>
<name>A0AAD7RQS1_9TELE</name>
<dbReference type="EMBL" id="JAINUG010000214">
    <property type="protein sequence ID" value="KAJ8387276.1"/>
    <property type="molecule type" value="Genomic_DNA"/>
</dbReference>
<keyword evidence="3" id="KW-1185">Reference proteome</keyword>
<feature type="compositionally biased region" description="Low complexity" evidence="1">
    <location>
        <begin position="1"/>
        <end position="22"/>
    </location>
</feature>
<dbReference type="AlphaFoldDB" id="A0AAD7RQS1"/>
<evidence type="ECO:0000313" key="3">
    <source>
        <dbReference type="Proteomes" id="UP001221898"/>
    </source>
</evidence>
<feature type="region of interest" description="Disordered" evidence="1">
    <location>
        <begin position="1"/>
        <end position="25"/>
    </location>
</feature>